<comment type="caution">
    <text evidence="3">The sequence shown here is derived from an EMBL/GenBank/DDBJ whole genome shotgun (WGS) entry which is preliminary data.</text>
</comment>
<comment type="similarity">
    <text evidence="1">Belongs to the RelE toxin family.</text>
</comment>
<dbReference type="PANTHER" id="PTHR35601:SF1">
    <property type="entry name" value="TOXIN RELE"/>
    <property type="match status" value="1"/>
</dbReference>
<name>A0A7V4G8M9_9BACT</name>
<dbReference type="PANTHER" id="PTHR35601">
    <property type="entry name" value="TOXIN RELE"/>
    <property type="match status" value="1"/>
</dbReference>
<dbReference type="Gene3D" id="3.30.2310.20">
    <property type="entry name" value="RelE-like"/>
    <property type="match status" value="1"/>
</dbReference>
<sequence length="88" mass="10532">MSYVLRLTKRAVKDLERLDLTTARRIRRRLQELASDPLDHFLSYSLEMERDKRSSRVGDWRILYQVKESENLIEVLAIAPRGRAYRKL</sequence>
<gene>
    <name evidence="3" type="ORF">ENT08_06740</name>
</gene>
<proteinExistence type="inferred from homology"/>
<dbReference type="Pfam" id="PF05016">
    <property type="entry name" value="ParE_toxin"/>
    <property type="match status" value="1"/>
</dbReference>
<dbReference type="InterPro" id="IPR007712">
    <property type="entry name" value="RelE/ParE_toxin"/>
</dbReference>
<dbReference type="EMBL" id="DSXI01000396">
    <property type="protein sequence ID" value="HGS05419.1"/>
    <property type="molecule type" value="Genomic_DNA"/>
</dbReference>
<dbReference type="SUPFAM" id="SSF143011">
    <property type="entry name" value="RelE-like"/>
    <property type="match status" value="1"/>
</dbReference>
<reference evidence="3" key="1">
    <citation type="journal article" date="2020" name="mSystems">
        <title>Genome- and Community-Level Interaction Insights into Carbon Utilization and Element Cycling Functions of Hydrothermarchaeota in Hydrothermal Sediment.</title>
        <authorList>
            <person name="Zhou Z."/>
            <person name="Liu Y."/>
            <person name="Xu W."/>
            <person name="Pan J."/>
            <person name="Luo Z.H."/>
            <person name="Li M."/>
        </authorList>
    </citation>
    <scope>NUCLEOTIDE SEQUENCE [LARGE SCALE GENOMIC DNA]</scope>
    <source>
        <strain evidence="3">SpSt-548</strain>
    </source>
</reference>
<accession>A0A7V4G8M9</accession>
<dbReference type="InterPro" id="IPR035093">
    <property type="entry name" value="RelE/ParE_toxin_dom_sf"/>
</dbReference>
<evidence type="ECO:0000313" key="3">
    <source>
        <dbReference type="EMBL" id="HGS05419.1"/>
    </source>
</evidence>
<dbReference type="AlphaFoldDB" id="A0A7V4G8M9"/>
<evidence type="ECO:0000256" key="1">
    <source>
        <dbReference type="ARBA" id="ARBA00006226"/>
    </source>
</evidence>
<protein>
    <submittedName>
        <fullName evidence="3">Type II toxin-antitoxin system RelE/ParE family toxin</fullName>
    </submittedName>
</protein>
<organism evidence="3">
    <name type="scientific">Desulfobacca acetoxidans</name>
    <dbReference type="NCBI Taxonomy" id="60893"/>
    <lineage>
        <taxon>Bacteria</taxon>
        <taxon>Pseudomonadati</taxon>
        <taxon>Thermodesulfobacteriota</taxon>
        <taxon>Desulfobaccia</taxon>
        <taxon>Desulfobaccales</taxon>
        <taxon>Desulfobaccaceae</taxon>
        <taxon>Desulfobacca</taxon>
    </lineage>
</organism>
<keyword evidence="2" id="KW-1277">Toxin-antitoxin system</keyword>
<evidence type="ECO:0000256" key="2">
    <source>
        <dbReference type="ARBA" id="ARBA00022649"/>
    </source>
</evidence>